<dbReference type="Pfam" id="PF04012">
    <property type="entry name" value="PspA_IM30"/>
    <property type="match status" value="1"/>
</dbReference>
<evidence type="ECO:0000256" key="1">
    <source>
        <dbReference type="ARBA" id="ARBA00043985"/>
    </source>
</evidence>
<sequence>MTNLLTKIKNTIKADLNEVLERKENQNPITLLNQFLHECEQETEKVKKLVDRQYQLKDEFERELVEAAELAEKRKHQSEIASKAGETELYQFASAEYQHYSDRAERLRVSLNHILRQLEELEGKYEEMKRKLKDMYIRRMELMGRENITRANHQINKVLDSTSNSDKPYSRFQAIEGYLDRLEDQVNRAFHSSSIDAKIAQLENEMKMSEGKLHS</sequence>
<organism evidence="3 4">
    <name type="scientific">Cytobacillus solani</name>
    <dbReference type="NCBI Taxonomy" id="1637975"/>
    <lineage>
        <taxon>Bacteria</taxon>
        <taxon>Bacillati</taxon>
        <taxon>Bacillota</taxon>
        <taxon>Bacilli</taxon>
        <taxon>Bacillales</taxon>
        <taxon>Bacillaceae</taxon>
        <taxon>Cytobacillus</taxon>
    </lineage>
</organism>
<dbReference type="Proteomes" id="UP000050996">
    <property type="component" value="Unassembled WGS sequence"/>
</dbReference>
<comment type="similarity">
    <text evidence="1">Belongs to the PspA/Vipp/IM30 family.</text>
</comment>
<reference evidence="3 4" key="1">
    <citation type="submission" date="2015-09" db="EMBL/GenBank/DDBJ databases">
        <title>Genome sequencing project for genomic taxonomy and phylogenomics of Bacillus-like bacteria.</title>
        <authorList>
            <person name="Liu B."/>
            <person name="Wang J."/>
            <person name="Zhu Y."/>
            <person name="Liu G."/>
            <person name="Chen Q."/>
            <person name="Chen Z."/>
            <person name="Lan J."/>
            <person name="Che J."/>
            <person name="Ge C."/>
            <person name="Shi H."/>
            <person name="Pan Z."/>
            <person name="Liu X."/>
        </authorList>
    </citation>
    <scope>NUCLEOTIDE SEQUENCE [LARGE SCALE GENOMIC DNA]</scope>
    <source>
        <strain evidence="3 4">FJAT-18043</strain>
    </source>
</reference>
<name>A0A0Q3QIN0_9BACI</name>
<proteinExistence type="inferred from homology"/>
<comment type="caution">
    <text evidence="3">The sequence shown here is derived from an EMBL/GenBank/DDBJ whole genome shotgun (WGS) entry which is preliminary data.</text>
</comment>
<dbReference type="PANTHER" id="PTHR31088:SF6">
    <property type="entry name" value="PHAGE SHOCK PROTEIN A"/>
    <property type="match status" value="1"/>
</dbReference>
<dbReference type="AlphaFoldDB" id="A0A0Q3QIN0"/>
<keyword evidence="2" id="KW-0175">Coiled coil</keyword>
<dbReference type="InterPro" id="IPR007157">
    <property type="entry name" value="PspA_VIPP1"/>
</dbReference>
<protein>
    <submittedName>
        <fullName evidence="3">Modulator protein</fullName>
    </submittedName>
</protein>
<evidence type="ECO:0000313" key="3">
    <source>
        <dbReference type="EMBL" id="KQL17502.1"/>
    </source>
</evidence>
<evidence type="ECO:0000256" key="2">
    <source>
        <dbReference type="SAM" id="Coils"/>
    </source>
</evidence>
<feature type="coiled-coil region" evidence="2">
    <location>
        <begin position="32"/>
        <end position="77"/>
    </location>
</feature>
<dbReference type="STRING" id="1637975.AN957_01845"/>
<dbReference type="RefSeq" id="WP_053478200.1">
    <property type="nucleotide sequence ID" value="NZ_CP085712.1"/>
</dbReference>
<dbReference type="PATRIC" id="fig|1637975.4.peg.49"/>
<evidence type="ECO:0000313" key="4">
    <source>
        <dbReference type="Proteomes" id="UP000050996"/>
    </source>
</evidence>
<feature type="coiled-coil region" evidence="2">
    <location>
        <begin position="104"/>
        <end position="138"/>
    </location>
</feature>
<gene>
    <name evidence="3" type="ORF">AN957_01845</name>
</gene>
<keyword evidence="4" id="KW-1185">Reference proteome</keyword>
<dbReference type="EMBL" id="LJIX01000006">
    <property type="protein sequence ID" value="KQL17502.1"/>
    <property type="molecule type" value="Genomic_DNA"/>
</dbReference>
<dbReference type="PANTHER" id="PTHR31088">
    <property type="entry name" value="MEMBRANE-ASSOCIATED PROTEIN VIPP1, CHLOROPLASTIC"/>
    <property type="match status" value="1"/>
</dbReference>
<accession>A0A0Q3QIN0</accession>